<reference evidence="2 3" key="1">
    <citation type="journal article" date="2018" name="Sci. Rep.">
        <title>Genomic signatures of local adaptation to the degree of environmental predictability in rotifers.</title>
        <authorList>
            <person name="Franch-Gras L."/>
            <person name="Hahn C."/>
            <person name="Garcia-Roger E.M."/>
            <person name="Carmona M.J."/>
            <person name="Serra M."/>
            <person name="Gomez A."/>
        </authorList>
    </citation>
    <scope>NUCLEOTIDE SEQUENCE [LARGE SCALE GENOMIC DNA]</scope>
    <source>
        <strain evidence="2">HYR1</strain>
    </source>
</reference>
<evidence type="ECO:0000313" key="3">
    <source>
        <dbReference type="Proteomes" id="UP000276133"/>
    </source>
</evidence>
<comment type="caution">
    <text evidence="2">The sequence shown here is derived from an EMBL/GenBank/DDBJ whole genome shotgun (WGS) entry which is preliminary data.</text>
</comment>
<gene>
    <name evidence="2" type="ORF">BpHYR1_045849</name>
</gene>
<sequence length="570" mass="65718">MGRCSTIENLDINKETLDPVNSNYFSNFDSAQNKKFQSLTRKLIELSIDLLDKSQLPSIQYIALSTINRIFDIYVYYNLFYPGYYESCYIPKIKRNSNRNNSDKGNVNPDSEKEMAQSVNFIQLKKPNRALKYCSCKPNQKSFHTNNLSRIKERNSTIQEDPSSLESQSQKNESLVGKSIKKRPELTKNSSLNNFTKRIGGFFRMLSFNSHLNSTSDSKLNSEPKTELICPQCKKLIASDQKNSNILRLMHLKSTEISEKEEDEEREEINENEPMFNYINSTLINKKIEKTKAEENKLDNNDLNSYYLNQPIKCLASSLEPKLESDKSVDINATTVMNSTAQQASTTGNSSSHKVKCLPSARTIQCQHHCVAILATRLFTILCNEQAFQAKLMNENHQICFNLIVDILYPNNDPSIMKRFVFKKFSYKGFGCGHYLTQYYLIFSGLVNYGSPTESFSTIDKSNSDLYKSQEKVLKSQKQVKHKFFNFLLINSLKKNMTIIQNPDLHLTCDFYTTLHFAERFNQIPFRIVASKFLAVNLDLCGLLILTVLPQKEVTTNRRKLLLFWKEKNE</sequence>
<evidence type="ECO:0000313" key="2">
    <source>
        <dbReference type="EMBL" id="RMZ95520.1"/>
    </source>
</evidence>
<proteinExistence type="predicted"/>
<protein>
    <submittedName>
        <fullName evidence="2">Uncharacterized protein</fullName>
    </submittedName>
</protein>
<name>A0A3M7P9R7_BRAPC</name>
<dbReference type="AlphaFoldDB" id="A0A3M7P9R7"/>
<evidence type="ECO:0000256" key="1">
    <source>
        <dbReference type="SAM" id="MobiDB-lite"/>
    </source>
</evidence>
<organism evidence="2 3">
    <name type="scientific">Brachionus plicatilis</name>
    <name type="common">Marine rotifer</name>
    <name type="synonym">Brachionus muelleri</name>
    <dbReference type="NCBI Taxonomy" id="10195"/>
    <lineage>
        <taxon>Eukaryota</taxon>
        <taxon>Metazoa</taxon>
        <taxon>Spiralia</taxon>
        <taxon>Gnathifera</taxon>
        <taxon>Rotifera</taxon>
        <taxon>Eurotatoria</taxon>
        <taxon>Monogononta</taxon>
        <taxon>Pseudotrocha</taxon>
        <taxon>Ploima</taxon>
        <taxon>Brachionidae</taxon>
        <taxon>Brachionus</taxon>
    </lineage>
</organism>
<keyword evidence="3" id="KW-1185">Reference proteome</keyword>
<feature type="region of interest" description="Disordered" evidence="1">
    <location>
        <begin position="156"/>
        <end position="182"/>
    </location>
</feature>
<accession>A0A3M7P9R7</accession>
<feature type="compositionally biased region" description="Polar residues" evidence="1">
    <location>
        <begin position="156"/>
        <end position="173"/>
    </location>
</feature>
<dbReference type="EMBL" id="REGN01012387">
    <property type="protein sequence ID" value="RMZ95520.1"/>
    <property type="molecule type" value="Genomic_DNA"/>
</dbReference>
<dbReference type="Proteomes" id="UP000276133">
    <property type="component" value="Unassembled WGS sequence"/>
</dbReference>